<dbReference type="SUPFAM" id="SSF88659">
    <property type="entry name" value="Sigma3 and sigma4 domains of RNA polymerase sigma factors"/>
    <property type="match status" value="1"/>
</dbReference>
<evidence type="ECO:0000256" key="5">
    <source>
        <dbReference type="ARBA" id="ARBA00023163"/>
    </source>
</evidence>
<dbReference type="InterPro" id="IPR013325">
    <property type="entry name" value="RNA_pol_sigma_r2"/>
</dbReference>
<evidence type="ECO:0000256" key="3">
    <source>
        <dbReference type="ARBA" id="ARBA00023082"/>
    </source>
</evidence>
<evidence type="ECO:0000256" key="2">
    <source>
        <dbReference type="ARBA" id="ARBA00023015"/>
    </source>
</evidence>
<evidence type="ECO:0008006" key="10">
    <source>
        <dbReference type="Google" id="ProtNLM"/>
    </source>
</evidence>
<dbReference type="OrthoDB" id="9780326at2"/>
<keyword evidence="4" id="KW-0238">DNA-binding</keyword>
<name>A0A109BHJ8_HYPSL</name>
<dbReference type="InterPro" id="IPR014284">
    <property type="entry name" value="RNA_pol_sigma-70_dom"/>
</dbReference>
<dbReference type="CDD" id="cd06171">
    <property type="entry name" value="Sigma70_r4"/>
    <property type="match status" value="1"/>
</dbReference>
<evidence type="ECO:0000313" key="8">
    <source>
        <dbReference type="EMBL" id="KWT68959.1"/>
    </source>
</evidence>
<feature type="domain" description="RNA polymerase sigma-70 region 2" evidence="6">
    <location>
        <begin position="26"/>
        <end position="94"/>
    </location>
</feature>
<dbReference type="GO" id="GO:0016987">
    <property type="term" value="F:sigma factor activity"/>
    <property type="evidence" value="ECO:0007669"/>
    <property type="project" value="UniProtKB-KW"/>
</dbReference>
<evidence type="ECO:0000313" key="9">
    <source>
        <dbReference type="Proteomes" id="UP000059074"/>
    </source>
</evidence>
<protein>
    <recommendedName>
        <fullName evidence="10">RNA polymerase sigma-70 factor, ECF subfamily</fullName>
    </recommendedName>
</protein>
<dbReference type="Pfam" id="PF08281">
    <property type="entry name" value="Sigma70_r4_2"/>
    <property type="match status" value="1"/>
</dbReference>
<evidence type="ECO:0000256" key="4">
    <source>
        <dbReference type="ARBA" id="ARBA00023125"/>
    </source>
</evidence>
<gene>
    <name evidence="8" type="ORF">APY04_1781</name>
</gene>
<dbReference type="InterPro" id="IPR036388">
    <property type="entry name" value="WH-like_DNA-bd_sf"/>
</dbReference>
<reference evidence="8 9" key="1">
    <citation type="submission" date="2015-10" db="EMBL/GenBank/DDBJ databases">
        <title>Transcriptomic analysis of a linuron degrading triple-species bacterial consortium.</title>
        <authorList>
            <person name="Albers P."/>
        </authorList>
    </citation>
    <scope>NUCLEOTIDE SEQUENCE [LARGE SCALE GENOMIC DNA]</scope>
    <source>
        <strain evidence="8 9">WDL6</strain>
    </source>
</reference>
<comment type="caution">
    <text evidence="8">The sequence shown here is derived from an EMBL/GenBank/DDBJ whole genome shotgun (WGS) entry which is preliminary data.</text>
</comment>
<keyword evidence="2" id="KW-0805">Transcription regulation</keyword>
<dbReference type="InterPro" id="IPR039425">
    <property type="entry name" value="RNA_pol_sigma-70-like"/>
</dbReference>
<dbReference type="AlphaFoldDB" id="A0A109BHJ8"/>
<dbReference type="InterPro" id="IPR013324">
    <property type="entry name" value="RNA_pol_sigma_r3/r4-like"/>
</dbReference>
<keyword evidence="3" id="KW-0731">Sigma factor</keyword>
<dbReference type="Proteomes" id="UP000059074">
    <property type="component" value="Unassembled WGS sequence"/>
</dbReference>
<evidence type="ECO:0000259" key="7">
    <source>
        <dbReference type="Pfam" id="PF08281"/>
    </source>
</evidence>
<dbReference type="EMBL" id="LMTR01000052">
    <property type="protein sequence ID" value="KWT68959.1"/>
    <property type="molecule type" value="Genomic_DNA"/>
</dbReference>
<proteinExistence type="inferred from homology"/>
<feature type="domain" description="RNA polymerase sigma factor 70 region 4 type 2" evidence="7">
    <location>
        <begin position="122"/>
        <end position="173"/>
    </location>
</feature>
<evidence type="ECO:0000256" key="1">
    <source>
        <dbReference type="ARBA" id="ARBA00010641"/>
    </source>
</evidence>
<dbReference type="Gene3D" id="1.10.1740.10">
    <property type="match status" value="1"/>
</dbReference>
<dbReference type="GO" id="GO:0006352">
    <property type="term" value="P:DNA-templated transcription initiation"/>
    <property type="evidence" value="ECO:0007669"/>
    <property type="project" value="InterPro"/>
</dbReference>
<dbReference type="PATRIC" id="fig|121290.4.peg.872"/>
<organism evidence="8 9">
    <name type="scientific">Hyphomicrobium sulfonivorans</name>
    <dbReference type="NCBI Taxonomy" id="121290"/>
    <lineage>
        <taxon>Bacteria</taxon>
        <taxon>Pseudomonadati</taxon>
        <taxon>Pseudomonadota</taxon>
        <taxon>Alphaproteobacteria</taxon>
        <taxon>Hyphomicrobiales</taxon>
        <taxon>Hyphomicrobiaceae</taxon>
        <taxon>Hyphomicrobium</taxon>
    </lineage>
</organism>
<keyword evidence="9" id="KW-1185">Reference proteome</keyword>
<keyword evidence="5" id="KW-0804">Transcription</keyword>
<dbReference type="Pfam" id="PF04542">
    <property type="entry name" value="Sigma70_r2"/>
    <property type="match status" value="1"/>
</dbReference>
<dbReference type="InterPro" id="IPR013249">
    <property type="entry name" value="RNA_pol_sigma70_r4_t2"/>
</dbReference>
<dbReference type="NCBIfam" id="TIGR02937">
    <property type="entry name" value="sigma70-ECF"/>
    <property type="match status" value="1"/>
</dbReference>
<dbReference type="SUPFAM" id="SSF88946">
    <property type="entry name" value="Sigma2 domain of RNA polymerase sigma factors"/>
    <property type="match status" value="1"/>
</dbReference>
<comment type="similarity">
    <text evidence="1">Belongs to the sigma-70 factor family. ECF subfamily.</text>
</comment>
<dbReference type="STRING" id="121290.APY04_1781"/>
<dbReference type="Gene3D" id="1.10.10.10">
    <property type="entry name" value="Winged helix-like DNA-binding domain superfamily/Winged helix DNA-binding domain"/>
    <property type="match status" value="1"/>
</dbReference>
<dbReference type="PANTHER" id="PTHR43133:SF8">
    <property type="entry name" value="RNA POLYMERASE SIGMA FACTOR HI_1459-RELATED"/>
    <property type="match status" value="1"/>
</dbReference>
<evidence type="ECO:0000259" key="6">
    <source>
        <dbReference type="Pfam" id="PF04542"/>
    </source>
</evidence>
<dbReference type="InterPro" id="IPR007627">
    <property type="entry name" value="RNA_pol_sigma70_r2"/>
</dbReference>
<dbReference type="GO" id="GO:0003677">
    <property type="term" value="F:DNA binding"/>
    <property type="evidence" value="ECO:0007669"/>
    <property type="project" value="UniProtKB-KW"/>
</dbReference>
<dbReference type="PANTHER" id="PTHR43133">
    <property type="entry name" value="RNA POLYMERASE ECF-TYPE SIGMA FACTO"/>
    <property type="match status" value="1"/>
</dbReference>
<dbReference type="RefSeq" id="WP_068461676.1">
    <property type="nucleotide sequence ID" value="NZ_LMTR01000052.1"/>
</dbReference>
<sequence length="191" mass="20782">MGAVAGEEAALVTAAAGGDARAFRALMDRHLSGVLAVARRMLRDDAEAEDVAQEAMLRLWRSADGLDVGATGVRPWLRRVVSNLCVDRLRSGKRLTVVDELPEQAEPATQQADLEAQQASSRIDAALKALPDRQRTALTLFHYEGLSQIEVGRIMGISDEAVESLLARARRSLKAALREELQELLSESLPE</sequence>
<accession>A0A109BHJ8</accession>